<proteinExistence type="predicted"/>
<feature type="domain" description="Type II secretion system protein GspF" evidence="7">
    <location>
        <begin position="155"/>
        <end position="285"/>
    </location>
</feature>
<evidence type="ECO:0000256" key="1">
    <source>
        <dbReference type="ARBA" id="ARBA00004651"/>
    </source>
</evidence>
<evidence type="ECO:0000313" key="8">
    <source>
        <dbReference type="EMBL" id="EGD45664.1"/>
    </source>
</evidence>
<gene>
    <name evidence="8" type="ORF">Cpap_0020</name>
</gene>
<keyword evidence="4 6" id="KW-1133">Transmembrane helix</keyword>
<dbReference type="AlphaFoldDB" id="F1TIT5"/>
<reference evidence="8" key="2">
    <citation type="submission" date="2011-01" db="EMBL/GenBank/DDBJ databases">
        <title>The Non-contiguous Finished genome of Clostridium papyrosolvens.</title>
        <authorList>
            <person name="Lucas S."/>
            <person name="Copeland A."/>
            <person name="Lapidus A."/>
            <person name="Cheng J.-F."/>
            <person name="Goodwin L."/>
            <person name="Pitluck S."/>
            <person name="Misra M."/>
            <person name="Chertkov O."/>
            <person name="Detter J.C."/>
            <person name="Han C."/>
            <person name="Tapia R."/>
            <person name="Land M."/>
            <person name="Hauser L."/>
            <person name="Kyrpides N."/>
            <person name="Ivanova N."/>
            <person name="Pagani I."/>
            <person name="Mouttaki H."/>
            <person name="He Z."/>
            <person name="Zhou J."/>
            <person name="Hemme C.L."/>
            <person name="Woyke T."/>
        </authorList>
    </citation>
    <scope>NUCLEOTIDE SEQUENCE [LARGE SCALE GENOMIC DNA]</scope>
    <source>
        <strain evidence="8">DSM 2782</strain>
    </source>
</reference>
<protein>
    <submittedName>
        <fullName evidence="8">Type II secretion system F domain</fullName>
    </submittedName>
</protein>
<dbReference type="GO" id="GO:0005886">
    <property type="term" value="C:plasma membrane"/>
    <property type="evidence" value="ECO:0007669"/>
    <property type="project" value="UniProtKB-SubCell"/>
</dbReference>
<feature type="transmembrane region" description="Helical" evidence="6">
    <location>
        <begin position="267"/>
        <end position="288"/>
    </location>
</feature>
<dbReference type="InterPro" id="IPR018076">
    <property type="entry name" value="T2SS_GspF_dom"/>
</dbReference>
<sequence>MSKLLILTGIILVVYIITFTVILIKYYSNYSKYCSVLKSKEYRLKSLLPFGLFILDKSRYSFNSAYDRRTIGRISEIYGQEYSAFYIRIFHAKKIVLLALIIPVELLVGILSDYQAAFNIYITFLFGLMLVLDDTILTNKVKKRRLEIQLEFPDFINKLTLLLNAGLTMSKAWEKISLDSKKVSAFHKEVKKTVAQLKTGVSEAEAFGEFAKRLKTPEISRVMSIIIQNSKKGGYDLVMTLKLQSNESWEIRKNAVRRLGEEASTKLLFPMMIMFFAIIIIVVTPALISMQGISNF</sequence>
<evidence type="ECO:0000256" key="6">
    <source>
        <dbReference type="SAM" id="Phobius"/>
    </source>
</evidence>
<evidence type="ECO:0000313" key="9">
    <source>
        <dbReference type="Proteomes" id="UP000003860"/>
    </source>
</evidence>
<name>F1TIT5_9FIRM</name>
<keyword evidence="2" id="KW-1003">Cell membrane</keyword>
<feature type="transmembrane region" description="Helical" evidence="6">
    <location>
        <begin position="6"/>
        <end position="28"/>
    </location>
</feature>
<dbReference type="eggNOG" id="COG2064">
    <property type="taxonomic scope" value="Bacteria"/>
</dbReference>
<evidence type="ECO:0000256" key="3">
    <source>
        <dbReference type="ARBA" id="ARBA00022692"/>
    </source>
</evidence>
<dbReference type="Proteomes" id="UP000003860">
    <property type="component" value="Unassembled WGS sequence"/>
</dbReference>
<accession>F1TIT5</accession>
<dbReference type="PANTHER" id="PTHR35007:SF2">
    <property type="entry name" value="PILUS ASSEMBLE PROTEIN"/>
    <property type="match status" value="1"/>
</dbReference>
<dbReference type="PANTHER" id="PTHR35007">
    <property type="entry name" value="INTEGRAL MEMBRANE PROTEIN-RELATED"/>
    <property type="match status" value="1"/>
</dbReference>
<dbReference type="Pfam" id="PF00482">
    <property type="entry name" value="T2SSF"/>
    <property type="match status" value="1"/>
</dbReference>
<evidence type="ECO:0000259" key="7">
    <source>
        <dbReference type="Pfam" id="PF00482"/>
    </source>
</evidence>
<feature type="transmembrane region" description="Helical" evidence="6">
    <location>
        <begin position="95"/>
        <end position="112"/>
    </location>
</feature>
<comment type="caution">
    <text evidence="8">The sequence shown here is derived from an EMBL/GenBank/DDBJ whole genome shotgun (WGS) entry which is preliminary data.</text>
</comment>
<dbReference type="EMBL" id="ACXX02000023">
    <property type="protein sequence ID" value="EGD45664.1"/>
    <property type="molecule type" value="Genomic_DNA"/>
</dbReference>
<keyword evidence="9" id="KW-1185">Reference proteome</keyword>
<keyword evidence="5 6" id="KW-0472">Membrane</keyword>
<evidence type="ECO:0000256" key="5">
    <source>
        <dbReference type="ARBA" id="ARBA00023136"/>
    </source>
</evidence>
<organism evidence="8 9">
    <name type="scientific">Ruminiclostridium papyrosolvens DSM 2782</name>
    <dbReference type="NCBI Taxonomy" id="588581"/>
    <lineage>
        <taxon>Bacteria</taxon>
        <taxon>Bacillati</taxon>
        <taxon>Bacillota</taxon>
        <taxon>Clostridia</taxon>
        <taxon>Eubacteriales</taxon>
        <taxon>Oscillospiraceae</taxon>
        <taxon>Ruminiclostridium</taxon>
    </lineage>
</organism>
<feature type="transmembrane region" description="Helical" evidence="6">
    <location>
        <begin position="118"/>
        <end position="137"/>
    </location>
</feature>
<dbReference type="OrthoDB" id="9793966at2"/>
<evidence type="ECO:0000256" key="4">
    <source>
        <dbReference type="ARBA" id="ARBA00022989"/>
    </source>
</evidence>
<reference evidence="8" key="1">
    <citation type="submission" date="2009-07" db="EMBL/GenBank/DDBJ databases">
        <authorList>
            <consortium name="US DOE Joint Genome Institute (JGI-PGF)"/>
            <person name="Lucas S."/>
            <person name="Copeland A."/>
            <person name="Lapidus A."/>
            <person name="Glavina del Rio T."/>
            <person name="Tice H."/>
            <person name="Bruce D."/>
            <person name="Goodwin L."/>
            <person name="Pitluck S."/>
            <person name="Larimer F."/>
            <person name="Land M.L."/>
            <person name="Mouttaki H."/>
            <person name="He Z."/>
            <person name="Zhou J."/>
            <person name="Hemme C.L."/>
        </authorList>
    </citation>
    <scope>NUCLEOTIDE SEQUENCE [LARGE SCALE GENOMIC DNA]</scope>
    <source>
        <strain evidence="8">DSM 2782</strain>
    </source>
</reference>
<keyword evidence="3 6" id="KW-0812">Transmembrane</keyword>
<dbReference type="STRING" id="588581.Cpap_0020"/>
<comment type="subcellular location">
    <subcellularLocation>
        <location evidence="1">Cell membrane</location>
        <topology evidence="1">Multi-pass membrane protein</topology>
    </subcellularLocation>
</comment>
<evidence type="ECO:0000256" key="2">
    <source>
        <dbReference type="ARBA" id="ARBA00022475"/>
    </source>
</evidence>
<dbReference type="RefSeq" id="WP_004622641.1">
    <property type="nucleotide sequence ID" value="NZ_ACXX02000023.1"/>
</dbReference>